<feature type="compositionally biased region" description="Basic and acidic residues" evidence="5">
    <location>
        <begin position="147"/>
        <end position="160"/>
    </location>
</feature>
<dbReference type="GO" id="GO:0016020">
    <property type="term" value="C:membrane"/>
    <property type="evidence" value="ECO:0007669"/>
    <property type="project" value="UniProtKB-SubCell"/>
</dbReference>
<dbReference type="PANTHER" id="PTHR17920:SF3">
    <property type="entry name" value="TRANSMEMBRANE AND COILED-COIL DOMAIN-CONTAINING PROTEIN 4"/>
    <property type="match status" value="1"/>
</dbReference>
<reference evidence="7" key="1">
    <citation type="submission" date="2020-06" db="EMBL/GenBank/DDBJ databases">
        <title>WGS assembly of Ceratodon purpureus strain R40.</title>
        <authorList>
            <person name="Carey S.B."/>
            <person name="Jenkins J."/>
            <person name="Shu S."/>
            <person name="Lovell J.T."/>
            <person name="Sreedasyam A."/>
            <person name="Maumus F."/>
            <person name="Tiley G.P."/>
            <person name="Fernandez-Pozo N."/>
            <person name="Barry K."/>
            <person name="Chen C."/>
            <person name="Wang M."/>
            <person name="Lipzen A."/>
            <person name="Daum C."/>
            <person name="Saski C.A."/>
            <person name="Payton A.C."/>
            <person name="Mcbreen J.C."/>
            <person name="Conrad R.E."/>
            <person name="Kollar L.M."/>
            <person name="Olsson S."/>
            <person name="Huttunen S."/>
            <person name="Landis J.B."/>
            <person name="Wickett N.J."/>
            <person name="Johnson M.G."/>
            <person name="Rensing S.A."/>
            <person name="Grimwood J."/>
            <person name="Schmutz J."/>
            <person name="Mcdaniel S.F."/>
        </authorList>
    </citation>
    <scope>NUCLEOTIDE SEQUENCE</scope>
    <source>
        <strain evidence="7">R40</strain>
    </source>
</reference>
<comment type="subcellular location">
    <subcellularLocation>
        <location evidence="1">Membrane</location>
        <topology evidence="1">Multi-pass membrane protein</topology>
    </subcellularLocation>
</comment>
<dbReference type="Proteomes" id="UP000822688">
    <property type="component" value="Chromosome 3"/>
</dbReference>
<feature type="region of interest" description="Disordered" evidence="5">
    <location>
        <begin position="132"/>
        <end position="160"/>
    </location>
</feature>
<feature type="transmembrane region" description="Helical" evidence="6">
    <location>
        <begin position="281"/>
        <end position="307"/>
    </location>
</feature>
<proteinExistence type="predicted"/>
<dbReference type="Pfam" id="PF05277">
    <property type="entry name" value="DUF726"/>
    <property type="match status" value="1"/>
</dbReference>
<evidence type="ECO:0008006" key="9">
    <source>
        <dbReference type="Google" id="ProtNLM"/>
    </source>
</evidence>
<evidence type="ECO:0000313" key="7">
    <source>
        <dbReference type="EMBL" id="KAG0582244.1"/>
    </source>
</evidence>
<keyword evidence="8" id="KW-1185">Reference proteome</keyword>
<keyword evidence="2 6" id="KW-0812">Transmembrane</keyword>
<evidence type="ECO:0000313" key="8">
    <source>
        <dbReference type="Proteomes" id="UP000822688"/>
    </source>
</evidence>
<dbReference type="PANTHER" id="PTHR17920">
    <property type="entry name" value="TRANSMEMBRANE AND COILED-COIL DOMAIN-CONTAINING PROTEIN 4 TMCO4"/>
    <property type="match status" value="1"/>
</dbReference>
<feature type="transmembrane region" description="Helical" evidence="6">
    <location>
        <begin position="327"/>
        <end position="353"/>
    </location>
</feature>
<evidence type="ECO:0000256" key="5">
    <source>
        <dbReference type="SAM" id="MobiDB-lite"/>
    </source>
</evidence>
<sequence>MASAELSSAHRYAAGGLFALALRQAQLQQKYSQAGFGFPPVIDPPEVGGESENDGVLPWSLEKSGLVRHVFRYLGIDGKDWAGLESNSISTEVKHHISSFLKLLAEDDEESRKLAEDEASLAKAVDAAVKSAKEKQQDSIPSSKMTEGPRSELGEMAKQKDMTWDLSESANAVSKERKVAVVYTLLAACVSDPISEEPKGKKDKNAGGNSDGADIVIKPGYDARQRVALRLLALWFDIEWAKVATMELMVAYMAMAAQKEMEQNYDKDAEKKSRWKKWKRGGMIGAAALTGGALLVVTGGLAAPAIAAGLEAVGAAVPILGAGGLTAAAAVAGSGAVGSTAVAASFGAAGAGLSGKKMARRTGDIDEFEFVKLGDNHQQGRLAVEIVVSGIAFHSDDFVKPWEAADGDLERYALRWESEVVYAVSTAIQDQLKSTATQQAIKQGAMYTVLGGLVSAMATPLMAFGATNLIDSKWGMAIDRSEKAGKLLATVLLQGNQGNRPVTLIGFALGARIIFTCLEELAKHGDEGLGIVERVLLLGTPQTLDKAKWESVRKVVAGRFVNGFSKNDWVLGVVYRANFMTHGLAGLQAVDIPGIENMDLTEVVDGHTSYLTSLKHILHGIDLDGFYATQSHKLQMSDEDKKKVESTPAGPAE</sequence>
<comment type="caution">
    <text evidence="7">The sequence shown here is derived from an EMBL/GenBank/DDBJ whole genome shotgun (WGS) entry which is preliminary data.</text>
</comment>
<evidence type="ECO:0000256" key="4">
    <source>
        <dbReference type="ARBA" id="ARBA00023136"/>
    </source>
</evidence>
<dbReference type="EMBL" id="CM026423">
    <property type="protein sequence ID" value="KAG0582244.1"/>
    <property type="molecule type" value="Genomic_DNA"/>
</dbReference>
<protein>
    <recommendedName>
        <fullName evidence="9">DUF726-domain-containing protein</fullName>
    </recommendedName>
</protein>
<evidence type="ECO:0000256" key="2">
    <source>
        <dbReference type="ARBA" id="ARBA00022692"/>
    </source>
</evidence>
<keyword evidence="4 6" id="KW-0472">Membrane</keyword>
<accession>A0A8T0IER0</accession>
<dbReference type="InterPro" id="IPR007941">
    <property type="entry name" value="DUF726"/>
</dbReference>
<dbReference type="AlphaFoldDB" id="A0A8T0IER0"/>
<keyword evidence="3 6" id="KW-1133">Transmembrane helix</keyword>
<gene>
    <name evidence="7" type="ORF">KC19_3G045500</name>
</gene>
<evidence type="ECO:0000256" key="6">
    <source>
        <dbReference type="SAM" id="Phobius"/>
    </source>
</evidence>
<organism evidence="7 8">
    <name type="scientific">Ceratodon purpureus</name>
    <name type="common">Fire moss</name>
    <name type="synonym">Dicranum purpureum</name>
    <dbReference type="NCBI Taxonomy" id="3225"/>
    <lineage>
        <taxon>Eukaryota</taxon>
        <taxon>Viridiplantae</taxon>
        <taxon>Streptophyta</taxon>
        <taxon>Embryophyta</taxon>
        <taxon>Bryophyta</taxon>
        <taxon>Bryophytina</taxon>
        <taxon>Bryopsida</taxon>
        <taxon>Dicranidae</taxon>
        <taxon>Pseudoditrichales</taxon>
        <taxon>Ditrichaceae</taxon>
        <taxon>Ceratodon</taxon>
    </lineage>
</organism>
<evidence type="ECO:0000256" key="1">
    <source>
        <dbReference type="ARBA" id="ARBA00004141"/>
    </source>
</evidence>
<evidence type="ECO:0000256" key="3">
    <source>
        <dbReference type="ARBA" id="ARBA00022989"/>
    </source>
</evidence>
<name>A0A8T0IER0_CERPU</name>